<feature type="region of interest" description="Disordered" evidence="1">
    <location>
        <begin position="1"/>
        <end position="34"/>
    </location>
</feature>
<dbReference type="OrthoDB" id="4749307at2759"/>
<gene>
    <name evidence="3" type="ORF">F5X68DRAFT_265739</name>
</gene>
<reference evidence="3" key="1">
    <citation type="journal article" date="2021" name="Nat. Commun.">
        <title>Genetic determinants of endophytism in the Arabidopsis root mycobiome.</title>
        <authorList>
            <person name="Mesny F."/>
            <person name="Miyauchi S."/>
            <person name="Thiergart T."/>
            <person name="Pickel B."/>
            <person name="Atanasova L."/>
            <person name="Karlsson M."/>
            <person name="Huettel B."/>
            <person name="Barry K.W."/>
            <person name="Haridas S."/>
            <person name="Chen C."/>
            <person name="Bauer D."/>
            <person name="Andreopoulos W."/>
            <person name="Pangilinan J."/>
            <person name="LaButti K."/>
            <person name="Riley R."/>
            <person name="Lipzen A."/>
            <person name="Clum A."/>
            <person name="Drula E."/>
            <person name="Henrissat B."/>
            <person name="Kohler A."/>
            <person name="Grigoriev I.V."/>
            <person name="Martin F.M."/>
            <person name="Hacquard S."/>
        </authorList>
    </citation>
    <scope>NUCLEOTIDE SEQUENCE</scope>
    <source>
        <strain evidence="3">MPI-SDFR-AT-0117</strain>
    </source>
</reference>
<protein>
    <submittedName>
        <fullName evidence="3">Uncharacterized protein</fullName>
    </submittedName>
</protein>
<keyword evidence="4" id="KW-1185">Reference proteome</keyword>
<keyword evidence="2" id="KW-0472">Membrane</keyword>
<evidence type="ECO:0000313" key="4">
    <source>
        <dbReference type="Proteomes" id="UP000770015"/>
    </source>
</evidence>
<proteinExistence type="predicted"/>
<name>A0A9P9A707_9PEZI</name>
<evidence type="ECO:0000256" key="1">
    <source>
        <dbReference type="SAM" id="MobiDB-lite"/>
    </source>
</evidence>
<feature type="transmembrane region" description="Helical" evidence="2">
    <location>
        <begin position="477"/>
        <end position="496"/>
    </location>
</feature>
<dbReference type="Proteomes" id="UP000770015">
    <property type="component" value="Unassembled WGS sequence"/>
</dbReference>
<keyword evidence="2" id="KW-0812">Transmembrane</keyword>
<dbReference type="AlphaFoldDB" id="A0A9P9A707"/>
<organism evidence="3 4">
    <name type="scientific">Plectosphaerella plurivora</name>
    <dbReference type="NCBI Taxonomy" id="936078"/>
    <lineage>
        <taxon>Eukaryota</taxon>
        <taxon>Fungi</taxon>
        <taxon>Dikarya</taxon>
        <taxon>Ascomycota</taxon>
        <taxon>Pezizomycotina</taxon>
        <taxon>Sordariomycetes</taxon>
        <taxon>Hypocreomycetidae</taxon>
        <taxon>Glomerellales</taxon>
        <taxon>Plectosphaerellaceae</taxon>
        <taxon>Plectosphaerella</taxon>
    </lineage>
</organism>
<keyword evidence="2" id="KW-1133">Transmembrane helix</keyword>
<accession>A0A9P9A707</accession>
<dbReference type="EMBL" id="JAGSXJ010000038">
    <property type="protein sequence ID" value="KAH6665273.1"/>
    <property type="molecule type" value="Genomic_DNA"/>
</dbReference>
<evidence type="ECO:0000256" key="2">
    <source>
        <dbReference type="SAM" id="Phobius"/>
    </source>
</evidence>
<comment type="caution">
    <text evidence="3">The sequence shown here is derived from an EMBL/GenBank/DDBJ whole genome shotgun (WGS) entry which is preliminary data.</text>
</comment>
<evidence type="ECO:0000313" key="3">
    <source>
        <dbReference type="EMBL" id="KAH6665273.1"/>
    </source>
</evidence>
<sequence length="526" mass="60842">MSEHRDIVYPRPRSPSPSLPDSPDSPSDDEPSSYQELYETRRLAAQHFDKMQAEQMDYFVGAIGNHLNREEQEETEREEYALNPRVPNLDDLNNILINRAELDHLWNTDDGLLGDDFFAIHAENLVAKITLLVTSHFAQGPVAIPASVSPWGMKTGDAEDTALEQYAKRIARPDMVCERPWDHLLQNEDARLLLLMGIIMRMLDDHVFSRMLFGATPEQEQELQELDRTQLADDGKYTSPTYPGGSLTCDAGFARSRVRSATVNLMLLRNGGIPIHFWNRVDELTHSMAMQLLPVLSYVWMSKPNHSYTFKKFYQHLHHQVAFAGWWAVQVRRSYAIVTIKWPTPGDPWEDKMENVGSSIFEISQMQTDLVDQEAVAEGHKRPIRRARVLVVANPEIRRYVPQIRGYNDFRILRTFVGCYNGLFFDRDDERQFVHHGKEPKNFDTDLVQYSLTRRWIREEEERLARLALRRRQGLPVLLRILIVLFIRFVLVWATGTTERQLYDTWVAPQVARALQEASKRTAGGR</sequence>